<dbReference type="Gene3D" id="3.40.1090.10">
    <property type="entry name" value="Cytosolic phospholipase A2 catalytic domain"/>
    <property type="match status" value="1"/>
</dbReference>
<dbReference type="InterPro" id="IPR016035">
    <property type="entry name" value="Acyl_Trfase/lysoPLipase"/>
</dbReference>
<dbReference type="STRING" id="254877.A0A1V6TEZ0"/>
<dbReference type="GO" id="GO:0016042">
    <property type="term" value="P:lipid catabolic process"/>
    <property type="evidence" value="ECO:0007669"/>
    <property type="project" value="UniProtKB-KW"/>
</dbReference>
<dbReference type="GO" id="GO:0016020">
    <property type="term" value="C:membrane"/>
    <property type="evidence" value="ECO:0007669"/>
    <property type="project" value="TreeGrafter"/>
</dbReference>
<dbReference type="AlphaFoldDB" id="A0A1V6TEZ0"/>
<evidence type="ECO:0000313" key="6">
    <source>
        <dbReference type="Proteomes" id="UP000191342"/>
    </source>
</evidence>
<dbReference type="Proteomes" id="UP000191342">
    <property type="component" value="Unassembled WGS sequence"/>
</dbReference>
<evidence type="ECO:0000256" key="3">
    <source>
        <dbReference type="ARBA" id="ARBA00023098"/>
    </source>
</evidence>
<dbReference type="EMBL" id="MLQL01000009">
    <property type="protein sequence ID" value="OQE24908.1"/>
    <property type="molecule type" value="Genomic_DNA"/>
</dbReference>
<dbReference type="PANTHER" id="PTHR24185:SF1">
    <property type="entry name" value="CALCIUM-INDEPENDENT PHOSPHOLIPASE A2-GAMMA"/>
    <property type="match status" value="1"/>
</dbReference>
<dbReference type="GO" id="GO:0046486">
    <property type="term" value="P:glycerolipid metabolic process"/>
    <property type="evidence" value="ECO:0007669"/>
    <property type="project" value="UniProtKB-ARBA"/>
</dbReference>
<reference evidence="6" key="1">
    <citation type="journal article" date="2017" name="Nat. Microbiol.">
        <title>Global analysis of biosynthetic gene clusters reveals vast potential of secondary metabolite production in Penicillium species.</title>
        <authorList>
            <person name="Nielsen J.C."/>
            <person name="Grijseels S."/>
            <person name="Prigent S."/>
            <person name="Ji B."/>
            <person name="Dainat J."/>
            <person name="Nielsen K.F."/>
            <person name="Frisvad J.C."/>
            <person name="Workman M."/>
            <person name="Nielsen J."/>
        </authorList>
    </citation>
    <scope>NUCLEOTIDE SEQUENCE [LARGE SCALE GENOMIC DNA]</scope>
    <source>
        <strain evidence="6">IBT 14082</strain>
    </source>
</reference>
<dbReference type="OrthoDB" id="1658288at2759"/>
<dbReference type="SUPFAM" id="SSF52151">
    <property type="entry name" value="FabD/lysophospholipase-like"/>
    <property type="match status" value="1"/>
</dbReference>
<evidence type="ECO:0000256" key="2">
    <source>
        <dbReference type="ARBA" id="ARBA00022963"/>
    </source>
</evidence>
<accession>A0A1V6TEZ0</accession>
<dbReference type="InterPro" id="IPR002641">
    <property type="entry name" value="PNPLA_dom"/>
</dbReference>
<comment type="caution">
    <text evidence="5">The sequence shown here is derived from an EMBL/GenBank/DDBJ whole genome shotgun (WGS) entry which is preliminary data.</text>
</comment>
<proteinExistence type="predicted"/>
<evidence type="ECO:0000259" key="4">
    <source>
        <dbReference type="Pfam" id="PF01734"/>
    </source>
</evidence>
<dbReference type="GO" id="GO:0047499">
    <property type="term" value="F:calcium-independent phospholipase A2 activity"/>
    <property type="evidence" value="ECO:0007669"/>
    <property type="project" value="TreeGrafter"/>
</dbReference>
<organism evidence="5 6">
    <name type="scientific">Penicillium flavigenum</name>
    <dbReference type="NCBI Taxonomy" id="254877"/>
    <lineage>
        <taxon>Eukaryota</taxon>
        <taxon>Fungi</taxon>
        <taxon>Dikarya</taxon>
        <taxon>Ascomycota</taxon>
        <taxon>Pezizomycotina</taxon>
        <taxon>Eurotiomycetes</taxon>
        <taxon>Eurotiomycetidae</taxon>
        <taxon>Eurotiales</taxon>
        <taxon>Aspergillaceae</taxon>
        <taxon>Penicillium</taxon>
    </lineage>
</organism>
<protein>
    <recommendedName>
        <fullName evidence="4">PNPLA domain-containing protein</fullName>
    </recommendedName>
</protein>
<name>A0A1V6TEZ0_9EURO</name>
<dbReference type="Pfam" id="PF01734">
    <property type="entry name" value="Patatin"/>
    <property type="match status" value="1"/>
</dbReference>
<keyword evidence="1" id="KW-0378">Hydrolase</keyword>
<dbReference type="PANTHER" id="PTHR24185">
    <property type="entry name" value="CALCIUM-INDEPENDENT PHOSPHOLIPASE A2-GAMMA"/>
    <property type="match status" value="1"/>
</dbReference>
<keyword evidence="6" id="KW-1185">Reference proteome</keyword>
<gene>
    <name evidence="5" type="ORF">PENFLA_c009G08160</name>
</gene>
<keyword evidence="3" id="KW-0443">Lipid metabolism</keyword>
<feature type="domain" description="PNPLA" evidence="4">
    <location>
        <begin position="36"/>
        <end position="119"/>
    </location>
</feature>
<keyword evidence="2" id="KW-0442">Lipid degradation</keyword>
<evidence type="ECO:0000313" key="5">
    <source>
        <dbReference type="EMBL" id="OQE24908.1"/>
    </source>
</evidence>
<evidence type="ECO:0000256" key="1">
    <source>
        <dbReference type="ARBA" id="ARBA00022801"/>
    </source>
</evidence>
<dbReference type="GO" id="GO:0019369">
    <property type="term" value="P:arachidonate metabolic process"/>
    <property type="evidence" value="ECO:0007669"/>
    <property type="project" value="TreeGrafter"/>
</dbReference>
<sequence>MQSQETATGGGGKPKDINTDGLCLLSLDRGDAVNPCEIFDLIGGTSTGGLIAIMLGRLEMDGEQCISAYRRMMRTVFEDPKWVKLGLRGNIKPTFDSNKLKEAISKVINGCGFKETDQFKTSGCKLFVCATTHETTWIT</sequence>